<dbReference type="EMBL" id="JAOURS010000188">
    <property type="protein sequence ID" value="MDC6641648.1"/>
    <property type="molecule type" value="Genomic_DNA"/>
</dbReference>
<evidence type="ECO:0000313" key="1">
    <source>
        <dbReference type="EMBL" id="MDC6641648.1"/>
    </source>
</evidence>
<dbReference type="AlphaFoldDB" id="A0A9X4BGX6"/>
<accession>A0A9X4BGX6</accession>
<dbReference type="Gene3D" id="3.40.50.880">
    <property type="match status" value="1"/>
</dbReference>
<comment type="caution">
    <text evidence="1">The sequence shown here is derived from an EMBL/GenBank/DDBJ whole genome shotgun (WGS) entry which is preliminary data.</text>
</comment>
<organism evidence="1 2">
    <name type="scientific">Leclercia adecarboxylata</name>
    <dbReference type="NCBI Taxonomy" id="83655"/>
    <lineage>
        <taxon>Bacteria</taxon>
        <taxon>Pseudomonadati</taxon>
        <taxon>Pseudomonadota</taxon>
        <taxon>Gammaproteobacteria</taxon>
        <taxon>Enterobacterales</taxon>
        <taxon>Enterobacteriaceae</taxon>
        <taxon>Leclercia</taxon>
    </lineage>
</organism>
<proteinExistence type="predicted"/>
<gene>
    <name evidence="1" type="ORF">OEZ79_26140</name>
</gene>
<evidence type="ECO:0008006" key="3">
    <source>
        <dbReference type="Google" id="ProtNLM"/>
    </source>
</evidence>
<sequence>MADISIGNNDSIDIIAVMKLHLLVCDGVFDLGLAALTDTVGLANAMAGSLPQAPAHIELTLVGVRRRIRTAQGLTVPVVTAHGVPEPDVVLVQAFGDKMPDTLSARLTRPDVPDAVAALQQWSTAGAHLGAACSGSFLLAESGLLDGHRATTSW</sequence>
<dbReference type="InterPro" id="IPR029062">
    <property type="entry name" value="Class_I_gatase-like"/>
</dbReference>
<dbReference type="SUPFAM" id="SSF52317">
    <property type="entry name" value="Class I glutamine amidotransferase-like"/>
    <property type="match status" value="1"/>
</dbReference>
<reference evidence="1" key="1">
    <citation type="journal article" date="2023" name="Genes Genomics">
        <title>Genomic insights of Leclercia adecarboxylata strains linked to an outbreak in public hospitals in Mexico.</title>
        <authorList>
            <person name="Barrios-Villa E."/>
            <person name="Pacheco-Flores B."/>
            <person name="Lozano-Zarain P."/>
            <person name="Del Campo-Ortega R."/>
            <person name="de Jesus Ascencio-Montiel I."/>
            <person name="Gonzalez-Leon M."/>
            <person name="Camorlinga-Ponce M."/>
            <person name="Gaytan Cervantes F.J."/>
            <person name="Gonzalez Torres C."/>
            <person name="Aguilar E."/>
            <person name="Gonzalez Ibarra J."/>
            <person name="Torres Lopez F.J."/>
            <person name="Rosas-Vargas H."/>
            <person name="Gonzalez-Bonilla C.R."/>
            <person name="Del Carmen Rocha-Gracia R."/>
        </authorList>
    </citation>
    <scope>NUCLEOTIDE SEQUENCE</scope>
    <source>
        <strain evidence="1">Lac40</strain>
    </source>
</reference>
<feature type="non-terminal residue" evidence="1">
    <location>
        <position position="154"/>
    </location>
</feature>
<evidence type="ECO:0000313" key="2">
    <source>
        <dbReference type="Proteomes" id="UP001149314"/>
    </source>
</evidence>
<name>A0A9X4BGX6_9ENTR</name>
<dbReference type="Proteomes" id="UP001149314">
    <property type="component" value="Unassembled WGS sequence"/>
</dbReference>
<protein>
    <recommendedName>
        <fullName evidence="3">Transcriptional activator FtrA</fullName>
    </recommendedName>
</protein>